<dbReference type="EMBL" id="MU001504">
    <property type="protein sequence ID" value="KAF2442451.1"/>
    <property type="molecule type" value="Genomic_DNA"/>
</dbReference>
<evidence type="ECO:0000313" key="3">
    <source>
        <dbReference type="Proteomes" id="UP000799764"/>
    </source>
</evidence>
<organism evidence="2 3">
    <name type="scientific">Karstenula rhodostoma CBS 690.94</name>
    <dbReference type="NCBI Taxonomy" id="1392251"/>
    <lineage>
        <taxon>Eukaryota</taxon>
        <taxon>Fungi</taxon>
        <taxon>Dikarya</taxon>
        <taxon>Ascomycota</taxon>
        <taxon>Pezizomycotina</taxon>
        <taxon>Dothideomycetes</taxon>
        <taxon>Pleosporomycetidae</taxon>
        <taxon>Pleosporales</taxon>
        <taxon>Massarineae</taxon>
        <taxon>Didymosphaeriaceae</taxon>
        <taxon>Karstenula</taxon>
    </lineage>
</organism>
<evidence type="ECO:0000313" key="2">
    <source>
        <dbReference type="EMBL" id="KAF2442451.1"/>
    </source>
</evidence>
<dbReference type="Proteomes" id="UP000799764">
    <property type="component" value="Unassembled WGS sequence"/>
</dbReference>
<proteinExistence type="predicted"/>
<name>A0A9P4PGF9_9PLEO</name>
<accession>A0A9P4PGF9</accession>
<comment type="caution">
    <text evidence="2">The sequence shown here is derived from an EMBL/GenBank/DDBJ whole genome shotgun (WGS) entry which is preliminary data.</text>
</comment>
<feature type="region of interest" description="Disordered" evidence="1">
    <location>
        <begin position="124"/>
        <end position="146"/>
    </location>
</feature>
<sequence length="257" mass="28137">MVRELTKLSKAGETFRTVFLRVCLSVWFDVRTALHARTQLKIQTHDCTVRTELIRAAMVCGLWLLWHGVKRSVHCIARWTCMCEGPVLAGGVLSRTGAVASSAVDARRLRLEVEACRIGTTAPPEVGSKDGEMTPLGPDANRTNFGVTDSSRQVHEACVAKEDMRGWGEERAEGEGRERGSRPGGCWRICSRGWASSPGCRLYTLYPNSLCGLHFAIACPPTLRRDPADACHCIPNNLGACRCDVEKLCSSGGTVQY</sequence>
<gene>
    <name evidence="2" type="ORF">P171DRAFT_67692</name>
</gene>
<evidence type="ECO:0000256" key="1">
    <source>
        <dbReference type="SAM" id="MobiDB-lite"/>
    </source>
</evidence>
<protein>
    <submittedName>
        <fullName evidence="2">Uncharacterized protein</fullName>
    </submittedName>
</protein>
<dbReference type="AlphaFoldDB" id="A0A9P4PGF9"/>
<reference evidence="2" key="1">
    <citation type="journal article" date="2020" name="Stud. Mycol.">
        <title>101 Dothideomycetes genomes: a test case for predicting lifestyles and emergence of pathogens.</title>
        <authorList>
            <person name="Haridas S."/>
            <person name="Albert R."/>
            <person name="Binder M."/>
            <person name="Bloem J."/>
            <person name="Labutti K."/>
            <person name="Salamov A."/>
            <person name="Andreopoulos B."/>
            <person name="Baker S."/>
            <person name="Barry K."/>
            <person name="Bills G."/>
            <person name="Bluhm B."/>
            <person name="Cannon C."/>
            <person name="Castanera R."/>
            <person name="Culley D."/>
            <person name="Daum C."/>
            <person name="Ezra D."/>
            <person name="Gonzalez J."/>
            <person name="Henrissat B."/>
            <person name="Kuo A."/>
            <person name="Liang C."/>
            <person name="Lipzen A."/>
            <person name="Lutzoni F."/>
            <person name="Magnuson J."/>
            <person name="Mondo S."/>
            <person name="Nolan M."/>
            <person name="Ohm R."/>
            <person name="Pangilinan J."/>
            <person name="Park H.-J."/>
            <person name="Ramirez L."/>
            <person name="Alfaro M."/>
            <person name="Sun H."/>
            <person name="Tritt A."/>
            <person name="Yoshinaga Y."/>
            <person name="Zwiers L.-H."/>
            <person name="Turgeon B."/>
            <person name="Goodwin S."/>
            <person name="Spatafora J."/>
            <person name="Crous P."/>
            <person name="Grigoriev I."/>
        </authorList>
    </citation>
    <scope>NUCLEOTIDE SEQUENCE</scope>
    <source>
        <strain evidence="2">CBS 690.94</strain>
    </source>
</reference>
<keyword evidence="3" id="KW-1185">Reference proteome</keyword>